<comment type="caution">
    <text evidence="2">The sequence shown here is derived from an EMBL/GenBank/DDBJ whole genome shotgun (WGS) entry which is preliminary data.</text>
</comment>
<evidence type="ECO:0000256" key="1">
    <source>
        <dbReference type="SAM" id="SignalP"/>
    </source>
</evidence>
<proteinExistence type="predicted"/>
<name>A0ABT6XTN1_9FLAO</name>
<feature type="signal peptide" evidence="1">
    <location>
        <begin position="1"/>
        <end position="21"/>
    </location>
</feature>
<dbReference type="RefSeq" id="WP_283240045.1">
    <property type="nucleotide sequence ID" value="NZ_JASGBP010000011.1"/>
</dbReference>
<reference evidence="2 3" key="1">
    <citation type="submission" date="2023-05" db="EMBL/GenBank/DDBJ databases">
        <title>Flavobacterium sedimenti sp. nov., isolated from the sediment.</title>
        <authorList>
            <person name="Wu N."/>
        </authorList>
    </citation>
    <scope>NUCLEOTIDE SEQUENCE [LARGE SCALE GENOMIC DNA]</scope>
    <source>
        <strain evidence="2 3">YZ-48</strain>
    </source>
</reference>
<evidence type="ECO:0000313" key="3">
    <source>
        <dbReference type="Proteomes" id="UP001230035"/>
    </source>
</evidence>
<sequence length="127" mass="14939">MKTIKLLLVWAVVAVSNQAFAQNTTAKIETLPKDKKTNCYIRYYYYPNLEAYFDNLTLVYHYKEKGEWKTAPELPPNYGGYSMYNKAHVIINDYDDDKPYELLKIHKKLYPYNSKGRFTTRTTASSE</sequence>
<accession>A0ABT6XTN1</accession>
<protein>
    <submittedName>
        <fullName evidence="2">Uncharacterized protein</fullName>
    </submittedName>
</protein>
<dbReference type="EMBL" id="JASGBP010000011">
    <property type="protein sequence ID" value="MDI9258378.1"/>
    <property type="molecule type" value="Genomic_DNA"/>
</dbReference>
<evidence type="ECO:0000313" key="2">
    <source>
        <dbReference type="EMBL" id="MDI9258378.1"/>
    </source>
</evidence>
<feature type="chain" id="PRO_5047492183" evidence="1">
    <location>
        <begin position="22"/>
        <end position="127"/>
    </location>
</feature>
<keyword evidence="3" id="KW-1185">Reference proteome</keyword>
<gene>
    <name evidence="2" type="ORF">QHT84_13210</name>
</gene>
<keyword evidence="1" id="KW-0732">Signal</keyword>
<organism evidence="2 3">
    <name type="scientific">Flavobacterium sedimenticola</name>
    <dbReference type="NCBI Taxonomy" id="3043286"/>
    <lineage>
        <taxon>Bacteria</taxon>
        <taxon>Pseudomonadati</taxon>
        <taxon>Bacteroidota</taxon>
        <taxon>Flavobacteriia</taxon>
        <taxon>Flavobacteriales</taxon>
        <taxon>Flavobacteriaceae</taxon>
        <taxon>Flavobacterium</taxon>
    </lineage>
</organism>
<dbReference type="Proteomes" id="UP001230035">
    <property type="component" value="Unassembled WGS sequence"/>
</dbReference>